<evidence type="ECO:0000313" key="1">
    <source>
        <dbReference type="EMBL" id="JAH45155.1"/>
    </source>
</evidence>
<reference evidence="1" key="2">
    <citation type="journal article" date="2015" name="Fish Shellfish Immunol.">
        <title>Early steps in the European eel (Anguilla anguilla)-Vibrio vulnificus interaction in the gills: Role of the RtxA13 toxin.</title>
        <authorList>
            <person name="Callol A."/>
            <person name="Pajuelo D."/>
            <person name="Ebbesson L."/>
            <person name="Teles M."/>
            <person name="MacKenzie S."/>
            <person name="Amaro C."/>
        </authorList>
    </citation>
    <scope>NUCLEOTIDE SEQUENCE</scope>
</reference>
<name>A0A0E9SWU6_ANGAN</name>
<accession>A0A0E9SWU6</accession>
<organism evidence="1">
    <name type="scientific">Anguilla anguilla</name>
    <name type="common">European freshwater eel</name>
    <name type="synonym">Muraena anguilla</name>
    <dbReference type="NCBI Taxonomy" id="7936"/>
    <lineage>
        <taxon>Eukaryota</taxon>
        <taxon>Metazoa</taxon>
        <taxon>Chordata</taxon>
        <taxon>Craniata</taxon>
        <taxon>Vertebrata</taxon>
        <taxon>Euteleostomi</taxon>
        <taxon>Actinopterygii</taxon>
        <taxon>Neopterygii</taxon>
        <taxon>Teleostei</taxon>
        <taxon>Anguilliformes</taxon>
        <taxon>Anguillidae</taxon>
        <taxon>Anguilla</taxon>
    </lineage>
</organism>
<sequence length="33" mass="3613">MTLATTSNRRSAIQVQKAKVIPSILLQSPQFAN</sequence>
<reference evidence="1" key="1">
    <citation type="submission" date="2014-11" db="EMBL/GenBank/DDBJ databases">
        <authorList>
            <person name="Amaro Gonzalez C."/>
        </authorList>
    </citation>
    <scope>NUCLEOTIDE SEQUENCE</scope>
</reference>
<dbReference type="EMBL" id="GBXM01063422">
    <property type="protein sequence ID" value="JAH45155.1"/>
    <property type="molecule type" value="Transcribed_RNA"/>
</dbReference>
<proteinExistence type="predicted"/>
<dbReference type="AlphaFoldDB" id="A0A0E9SWU6"/>
<protein>
    <submittedName>
        <fullName evidence="1">Uncharacterized protein</fullName>
    </submittedName>
</protein>